<evidence type="ECO:0000313" key="5">
    <source>
        <dbReference type="EMBL" id="AMN15788.1"/>
    </source>
</evidence>
<evidence type="ECO:0000313" key="8">
    <source>
        <dbReference type="EMBL" id="AMN16202.1"/>
    </source>
</evidence>
<gene>
    <name evidence="1" type="ORF">HaSNPV-AC53_135</name>
</gene>
<evidence type="ECO:0000313" key="2">
    <source>
        <dbReference type="EMBL" id="AMN15374.1"/>
    </source>
</evidence>
<reference evidence="1" key="1">
    <citation type="journal article" date="2015" name="Genome Announc.">
        <title>Complete Genome Sequences of Helicoverpa armigera Single Nucleopolyhedrovirus Strains AC53 and H25EA1 from Australia.</title>
        <authorList>
            <person name="Noune C."/>
            <person name="Hauxwell C."/>
        </authorList>
    </citation>
    <scope>NUCLEOTIDE SEQUENCE</scope>
    <source>
        <strain evidence="1">AC53</strain>
    </source>
</reference>
<evidence type="ECO:0000313" key="7">
    <source>
        <dbReference type="EMBL" id="AMN16064.1"/>
    </source>
</evidence>
<evidence type="ECO:0000313" key="1">
    <source>
        <dbReference type="EMBL" id="AIG63176.1"/>
    </source>
</evidence>
<evidence type="ECO:0000313" key="3">
    <source>
        <dbReference type="EMBL" id="AMN15512.1"/>
    </source>
</evidence>
<accession>A0A075TSU3</accession>
<evidence type="ECO:0000313" key="4">
    <source>
        <dbReference type="EMBL" id="AMN15650.1"/>
    </source>
</evidence>
<dbReference type="EMBL" id="KU738903">
    <property type="protein sequence ID" value="AMN16202.1"/>
    <property type="molecule type" value="Genomic_DNA"/>
</dbReference>
<dbReference type="EMBL" id="KU738897">
    <property type="protein sequence ID" value="AMN15374.1"/>
    <property type="molecule type" value="Genomic_DNA"/>
</dbReference>
<reference evidence="1" key="3">
    <citation type="submission" date="2016-08" db="EMBL/GenBank/DDBJ databases">
        <authorList>
            <person name="Seilhamer J.J."/>
        </authorList>
    </citation>
    <scope>NUCLEOTIDE SEQUENCE</scope>
    <source>
        <strain evidence="1">AC53</strain>
        <strain evidence="7">AC53T4.1</strain>
        <strain evidence="8">AC53T4.2</strain>
    </source>
</reference>
<organism evidence="1">
    <name type="scientific">Helicoverpa SNPV AC53</name>
    <dbReference type="NCBI Taxonomy" id="1569367"/>
    <lineage>
        <taxon>Viruses</taxon>
        <taxon>Viruses incertae sedis</taxon>
        <taxon>Naldaviricetes</taxon>
        <taxon>Lefavirales</taxon>
        <taxon>Baculoviridae</taxon>
        <taxon>Alphabaculovirus</taxon>
        <taxon>Alphabaculovirus helarmigerae</taxon>
    </lineage>
</organism>
<dbReference type="EMBL" id="KU738898">
    <property type="protein sequence ID" value="AMN15512.1"/>
    <property type="molecule type" value="Genomic_DNA"/>
</dbReference>
<reference evidence="2" key="2">
    <citation type="journal article" date="2016" name="Genome Announc.">
        <title>Complete Genome Sequences of Seven Helicoverpa armigera SNPV-AC53-Derived Strains.</title>
        <authorList>
            <person name="Noune C."/>
            <person name="Hauxwell C."/>
        </authorList>
    </citation>
    <scope>NUCLEOTIDE SEQUENCE</scope>
    <source>
        <strain evidence="2">AC53C3</strain>
        <strain evidence="3">AC53C5</strain>
        <strain evidence="4">AC53C6</strain>
        <strain evidence="5">AC53C9</strain>
        <strain evidence="6">AC53T2</strain>
        <strain evidence="9">AC53T5</strain>
    </source>
</reference>
<dbReference type="InterPro" id="IPR006725">
    <property type="entry name" value="PIF2"/>
</dbReference>
<evidence type="ECO:0000313" key="6">
    <source>
        <dbReference type="EMBL" id="AMN15926.1"/>
    </source>
</evidence>
<sequence>MLIWLLLFVLLVIFLYVLYRPMHLAWRFMLKAQREYNETIDDRIDYMQEVLRRRQYVPLHSLPNINFNTNLGTINDGELKCLSVPVFVGPVETPNFDCTETCDNPSAFYFFVGEYDKFVVNGELLDRGGYCTTNSIPRNCNRETSVILHGLNQWTCIAEDPRYFAGPQNMSQVAGRQHADRIFPGQIGRNILFDRLLGTEVDVSRNTFRSHWDELLPDGTRRFEMRCNALDDHENRMFLNPLNPIECLPNVCTNVRRVALSVRPNFSTGECECGDVNETRVTHIVPGDKTSMCAAVVDRFNRDLMSHQLRVDCITRDMPMSKWHKDMILCPPDVFVQNSDNAFYFTLPGSFPISETGVYEPTYRFYMQTRNRVNYAIRRDLPS</sequence>
<proteinExistence type="predicted"/>
<dbReference type="Pfam" id="PF04631">
    <property type="entry name" value="PIF2"/>
    <property type="match status" value="1"/>
</dbReference>
<dbReference type="EMBL" id="KU738901">
    <property type="protein sequence ID" value="AMN15926.1"/>
    <property type="molecule type" value="Genomic_DNA"/>
</dbReference>
<dbReference type="EMBL" id="KU738904">
    <property type="protein sequence ID" value="AMN16340.1"/>
    <property type="molecule type" value="Genomic_DNA"/>
</dbReference>
<dbReference type="EMBL" id="KJ909666">
    <property type="protein sequence ID" value="AIG63176.1"/>
    <property type="molecule type" value="Genomic_DNA"/>
</dbReference>
<protein>
    <submittedName>
        <fullName evidence="1">ORF135</fullName>
    </submittedName>
</protein>
<dbReference type="EMBL" id="KU738902">
    <property type="protein sequence ID" value="AMN16064.1"/>
    <property type="molecule type" value="Genomic_DNA"/>
</dbReference>
<dbReference type="EMBL" id="KU738900">
    <property type="protein sequence ID" value="AMN15788.1"/>
    <property type="molecule type" value="Genomic_DNA"/>
</dbReference>
<dbReference type="EMBL" id="KU738899">
    <property type="protein sequence ID" value="AMN15650.1"/>
    <property type="molecule type" value="Genomic_DNA"/>
</dbReference>
<evidence type="ECO:0000313" key="9">
    <source>
        <dbReference type="EMBL" id="AMN16340.1"/>
    </source>
</evidence>
<name>A0A075TSU3_9ABAC</name>